<gene>
    <name evidence="2" type="ORF">ACFQBM_03985</name>
</gene>
<sequence length="114" mass="12977">MHSFKRAEQLISDQRERAEEIKSIEAALESALSRVRRRAKLDKQETEELLEELNKKANPDIIDRYGNDVSGQVQAKRYIAEIKNIIRVYGVAHSANKADSTVVSPSTHKFINRG</sequence>
<name>A0ABW1YM97_9GAMM</name>
<dbReference type="RefSeq" id="WP_193193513.1">
    <property type="nucleotide sequence ID" value="NZ_JACZFR010000047.1"/>
</dbReference>
<accession>A0ABW1YM97</accession>
<reference evidence="3" key="1">
    <citation type="journal article" date="2019" name="Int. J. Syst. Evol. Microbiol.">
        <title>The Global Catalogue of Microorganisms (GCM) 10K type strain sequencing project: providing services to taxonomists for standard genome sequencing and annotation.</title>
        <authorList>
            <consortium name="The Broad Institute Genomics Platform"/>
            <consortium name="The Broad Institute Genome Sequencing Center for Infectious Disease"/>
            <person name="Wu L."/>
            <person name="Ma J."/>
        </authorList>
    </citation>
    <scope>NUCLEOTIDE SEQUENCE [LARGE SCALE GENOMIC DNA]</scope>
    <source>
        <strain evidence="3">CGMCC 1.13718</strain>
    </source>
</reference>
<keyword evidence="3" id="KW-1185">Reference proteome</keyword>
<dbReference type="EMBL" id="JBHSVR010000001">
    <property type="protein sequence ID" value="MFC6632424.1"/>
    <property type="molecule type" value="Genomic_DNA"/>
</dbReference>
<proteinExistence type="predicted"/>
<keyword evidence="1" id="KW-0175">Coiled coil</keyword>
<feature type="coiled-coil region" evidence="1">
    <location>
        <begin position="4"/>
        <end position="56"/>
    </location>
</feature>
<dbReference type="Proteomes" id="UP001596425">
    <property type="component" value="Unassembled WGS sequence"/>
</dbReference>
<evidence type="ECO:0000313" key="2">
    <source>
        <dbReference type="EMBL" id="MFC6632424.1"/>
    </source>
</evidence>
<evidence type="ECO:0000313" key="3">
    <source>
        <dbReference type="Proteomes" id="UP001596425"/>
    </source>
</evidence>
<organism evidence="2 3">
    <name type="scientific">Microbulbifer taiwanensis</name>
    <dbReference type="NCBI Taxonomy" id="986746"/>
    <lineage>
        <taxon>Bacteria</taxon>
        <taxon>Pseudomonadati</taxon>
        <taxon>Pseudomonadota</taxon>
        <taxon>Gammaproteobacteria</taxon>
        <taxon>Cellvibrionales</taxon>
        <taxon>Microbulbiferaceae</taxon>
        <taxon>Microbulbifer</taxon>
    </lineage>
</organism>
<comment type="caution">
    <text evidence="2">The sequence shown here is derived from an EMBL/GenBank/DDBJ whole genome shotgun (WGS) entry which is preliminary data.</text>
</comment>
<protein>
    <submittedName>
        <fullName evidence="2">Uncharacterized protein</fullName>
    </submittedName>
</protein>
<evidence type="ECO:0000256" key="1">
    <source>
        <dbReference type="SAM" id="Coils"/>
    </source>
</evidence>